<proteinExistence type="predicted"/>
<evidence type="ECO:0000313" key="3">
    <source>
        <dbReference type="Proteomes" id="UP001146351"/>
    </source>
</evidence>
<dbReference type="EMBL" id="JAPQKO010000004">
    <property type="protein sequence ID" value="KAJ5165930.1"/>
    <property type="molecule type" value="Genomic_DNA"/>
</dbReference>
<name>A0A9W9I117_9EURO</name>
<evidence type="ECO:0008006" key="4">
    <source>
        <dbReference type="Google" id="ProtNLM"/>
    </source>
</evidence>
<evidence type="ECO:0000256" key="1">
    <source>
        <dbReference type="SAM" id="MobiDB-lite"/>
    </source>
</evidence>
<gene>
    <name evidence="2" type="ORF">N7492_006226</name>
</gene>
<feature type="compositionally biased region" description="Basic and acidic residues" evidence="1">
    <location>
        <begin position="97"/>
        <end position="106"/>
    </location>
</feature>
<reference evidence="2" key="1">
    <citation type="submission" date="2022-11" db="EMBL/GenBank/DDBJ databases">
        <authorList>
            <person name="Petersen C."/>
        </authorList>
    </citation>
    <scope>NUCLEOTIDE SEQUENCE</scope>
    <source>
        <strain evidence="2">IBT 21917</strain>
    </source>
</reference>
<protein>
    <recommendedName>
        <fullName evidence="4">Mitochondrial carrier protein pet8</fullName>
    </recommendedName>
</protein>
<comment type="caution">
    <text evidence="2">The sequence shown here is derived from an EMBL/GenBank/DDBJ whole genome shotgun (WGS) entry which is preliminary data.</text>
</comment>
<dbReference type="Proteomes" id="UP001146351">
    <property type="component" value="Unassembled WGS sequence"/>
</dbReference>
<organism evidence="2 3">
    <name type="scientific">Penicillium capsulatum</name>
    <dbReference type="NCBI Taxonomy" id="69766"/>
    <lineage>
        <taxon>Eukaryota</taxon>
        <taxon>Fungi</taxon>
        <taxon>Dikarya</taxon>
        <taxon>Ascomycota</taxon>
        <taxon>Pezizomycotina</taxon>
        <taxon>Eurotiomycetes</taxon>
        <taxon>Eurotiomycetidae</taxon>
        <taxon>Eurotiales</taxon>
        <taxon>Aspergillaceae</taxon>
        <taxon>Penicillium</taxon>
    </lineage>
</organism>
<dbReference type="AlphaFoldDB" id="A0A9W9I117"/>
<reference evidence="2" key="2">
    <citation type="journal article" date="2023" name="IMA Fungus">
        <title>Comparative genomic study of the Penicillium genus elucidates a diverse pangenome and 15 lateral gene transfer events.</title>
        <authorList>
            <person name="Petersen C."/>
            <person name="Sorensen T."/>
            <person name="Nielsen M.R."/>
            <person name="Sondergaard T.E."/>
            <person name="Sorensen J.L."/>
            <person name="Fitzpatrick D.A."/>
            <person name="Frisvad J.C."/>
            <person name="Nielsen K.L."/>
        </authorList>
    </citation>
    <scope>NUCLEOTIDE SEQUENCE</scope>
    <source>
        <strain evidence="2">IBT 21917</strain>
    </source>
</reference>
<feature type="region of interest" description="Disordered" evidence="1">
    <location>
        <begin position="22"/>
        <end position="115"/>
    </location>
</feature>
<accession>A0A9W9I117</accession>
<feature type="compositionally biased region" description="Basic and acidic residues" evidence="1">
    <location>
        <begin position="35"/>
        <end position="87"/>
    </location>
</feature>
<sequence length="115" mass="12675">MSFVAAFRAGARRLPLARYAPATSSSFHSTAIRAGLKENDKDREGLSEHYEAQKDDQVKSSKEGKAKWKAELASDSEADVKADRGEIDSNGENIGEMQEKTKHLPNREGPVNKTQ</sequence>
<evidence type="ECO:0000313" key="2">
    <source>
        <dbReference type="EMBL" id="KAJ5165930.1"/>
    </source>
</evidence>
<keyword evidence="3" id="KW-1185">Reference proteome</keyword>
<dbReference type="OrthoDB" id="529205at2759"/>